<accession>A0A348AGT3</accession>
<keyword evidence="9" id="KW-1185">Reference proteome</keyword>
<dbReference type="GO" id="GO:0005886">
    <property type="term" value="C:plasma membrane"/>
    <property type="evidence" value="ECO:0007669"/>
    <property type="project" value="UniProtKB-SubCell"/>
</dbReference>
<organism evidence="8 9">
    <name type="scientific">Methylomusa anaerophila</name>
    <dbReference type="NCBI Taxonomy" id="1930071"/>
    <lineage>
        <taxon>Bacteria</taxon>
        <taxon>Bacillati</taxon>
        <taxon>Bacillota</taxon>
        <taxon>Negativicutes</taxon>
        <taxon>Selenomonadales</taxon>
        <taxon>Sporomusaceae</taxon>
        <taxon>Methylomusa</taxon>
    </lineage>
</organism>
<reference evidence="8 9" key="1">
    <citation type="journal article" date="2018" name="Int. J. Syst. Evol. Microbiol.">
        <title>Methylomusa anaerophila gen. nov., sp. nov., an anaerobic methanol-utilizing bacterium isolated from a microbial fuel cell.</title>
        <authorList>
            <person name="Amano N."/>
            <person name="Yamamuro A."/>
            <person name="Miyahara M."/>
            <person name="Kouzuma A."/>
            <person name="Abe T."/>
            <person name="Watanabe K."/>
        </authorList>
    </citation>
    <scope>NUCLEOTIDE SEQUENCE [LARGE SCALE GENOMIC DNA]</scope>
    <source>
        <strain evidence="8 9">MMFC1</strain>
    </source>
</reference>
<dbReference type="PANTHER" id="PTHR34184:SF4">
    <property type="entry name" value="UPF0718 PROTEIN YCGR"/>
    <property type="match status" value="1"/>
</dbReference>
<dbReference type="InterPro" id="IPR005524">
    <property type="entry name" value="DUF318"/>
</dbReference>
<keyword evidence="6 7" id="KW-0472">Membrane</keyword>
<gene>
    <name evidence="8" type="ORF">MAMMFC1_00929</name>
</gene>
<proteinExistence type="inferred from homology"/>
<dbReference type="RefSeq" id="WP_232035663.1">
    <property type="nucleotide sequence ID" value="NZ_AP018449.1"/>
</dbReference>
<comment type="similarity">
    <text evidence="2">Belongs to the UPF0718 family.</text>
</comment>
<feature type="transmembrane region" description="Helical" evidence="7">
    <location>
        <begin position="104"/>
        <end position="127"/>
    </location>
</feature>
<feature type="transmembrane region" description="Helical" evidence="7">
    <location>
        <begin position="27"/>
        <end position="50"/>
    </location>
</feature>
<feature type="transmembrane region" description="Helical" evidence="7">
    <location>
        <begin position="71"/>
        <end position="92"/>
    </location>
</feature>
<dbReference type="AlphaFoldDB" id="A0A348AGT3"/>
<dbReference type="EMBL" id="AP018449">
    <property type="protein sequence ID" value="BBB90281.1"/>
    <property type="molecule type" value="Genomic_DNA"/>
</dbReference>
<comment type="subcellular location">
    <subcellularLocation>
        <location evidence="1">Cell membrane</location>
        <topology evidence="1">Multi-pass membrane protein</topology>
    </subcellularLocation>
</comment>
<evidence type="ECO:0000256" key="1">
    <source>
        <dbReference type="ARBA" id="ARBA00004651"/>
    </source>
</evidence>
<feature type="transmembrane region" description="Helical" evidence="7">
    <location>
        <begin position="136"/>
        <end position="159"/>
    </location>
</feature>
<keyword evidence="4 7" id="KW-0812">Transmembrane</keyword>
<name>A0A348AGT3_9FIRM</name>
<feature type="transmembrane region" description="Helical" evidence="7">
    <location>
        <begin position="297"/>
        <end position="316"/>
    </location>
</feature>
<dbReference type="Pfam" id="PF03773">
    <property type="entry name" value="ArsP_1"/>
    <property type="match status" value="1"/>
</dbReference>
<keyword evidence="3" id="KW-1003">Cell membrane</keyword>
<evidence type="ECO:0000313" key="8">
    <source>
        <dbReference type="EMBL" id="BBB90281.1"/>
    </source>
</evidence>
<feature type="transmembrane region" description="Helical" evidence="7">
    <location>
        <begin position="256"/>
        <end position="277"/>
    </location>
</feature>
<dbReference type="Proteomes" id="UP000276437">
    <property type="component" value="Chromosome"/>
</dbReference>
<evidence type="ECO:0000256" key="5">
    <source>
        <dbReference type="ARBA" id="ARBA00022989"/>
    </source>
</evidence>
<evidence type="ECO:0000256" key="6">
    <source>
        <dbReference type="ARBA" id="ARBA00023136"/>
    </source>
</evidence>
<evidence type="ECO:0000256" key="7">
    <source>
        <dbReference type="SAM" id="Phobius"/>
    </source>
</evidence>
<dbReference type="KEGG" id="mana:MAMMFC1_00929"/>
<evidence type="ECO:0000256" key="3">
    <source>
        <dbReference type="ARBA" id="ARBA00022475"/>
    </source>
</evidence>
<dbReference type="InterPro" id="IPR052923">
    <property type="entry name" value="UPF0718"/>
</dbReference>
<evidence type="ECO:0000256" key="4">
    <source>
        <dbReference type="ARBA" id="ARBA00022692"/>
    </source>
</evidence>
<feature type="transmembrane region" description="Helical" evidence="7">
    <location>
        <begin position="234"/>
        <end position="250"/>
    </location>
</feature>
<feature type="transmembrane region" description="Helical" evidence="7">
    <location>
        <begin position="207"/>
        <end position="227"/>
    </location>
</feature>
<evidence type="ECO:0000313" key="9">
    <source>
        <dbReference type="Proteomes" id="UP000276437"/>
    </source>
</evidence>
<dbReference type="PANTHER" id="PTHR34184">
    <property type="entry name" value="UPF0718 PROTEIN YCGR"/>
    <property type="match status" value="1"/>
</dbReference>
<evidence type="ECO:0000256" key="2">
    <source>
        <dbReference type="ARBA" id="ARBA00006386"/>
    </source>
</evidence>
<sequence length="319" mass="34904">MELYRFIDELSFRLASFSIADLINFKMIFLSIILEALPFILLSVFVSALLHNFVSEELIRRVLPKNKYLSILLACFLGVIFPVCDCGMVPIIRRLVLKKVPIYTAVSFMLAAPVINPVAAAATTFAFRGYTDFNMVYLRLGLTFFVSFLTGALLSQFVIGSQLRSAHYHLSDCSCPDSDSPVPLSFTGKIFKTLADAGDEFFEMGKYLILGAFLGTIAQTVISRALLLSVGQDPLASIFSMIAFAFAISVCSSADAFIAASFSASFTPGSLLAFMVFGPALDLKNTIMLLHTFKSRFVVLLIIITTVLCAGGAFFINQL</sequence>
<protein>
    <submittedName>
        <fullName evidence="8">Putative permease</fullName>
    </submittedName>
</protein>
<keyword evidence="5 7" id="KW-1133">Transmembrane helix</keyword>